<dbReference type="Proteomes" id="UP001596972">
    <property type="component" value="Unassembled WGS sequence"/>
</dbReference>
<comment type="caution">
    <text evidence="1">The sequence shown here is derived from an EMBL/GenBank/DDBJ whole genome shotgun (WGS) entry which is preliminary data.</text>
</comment>
<name>A0ABW3EPW2_9ACTN</name>
<gene>
    <name evidence="1" type="ORF">ACFQ11_18385</name>
</gene>
<accession>A0ABW3EPW2</accession>
<evidence type="ECO:0000313" key="2">
    <source>
        <dbReference type="Proteomes" id="UP001596972"/>
    </source>
</evidence>
<dbReference type="InterPro" id="IPR011101">
    <property type="entry name" value="DUF5131"/>
</dbReference>
<protein>
    <submittedName>
        <fullName evidence="1">DUF5131 family protein</fullName>
    </submittedName>
</protein>
<reference evidence="2" key="1">
    <citation type="journal article" date="2019" name="Int. J. Syst. Evol. Microbiol.">
        <title>The Global Catalogue of Microorganisms (GCM) 10K type strain sequencing project: providing services to taxonomists for standard genome sequencing and annotation.</title>
        <authorList>
            <consortium name="The Broad Institute Genomics Platform"/>
            <consortium name="The Broad Institute Genome Sequencing Center for Infectious Disease"/>
            <person name="Wu L."/>
            <person name="Ma J."/>
        </authorList>
    </citation>
    <scope>NUCLEOTIDE SEQUENCE [LARGE SCALE GENOMIC DNA]</scope>
    <source>
        <strain evidence="2">JCM 31202</strain>
    </source>
</reference>
<evidence type="ECO:0000313" key="1">
    <source>
        <dbReference type="EMBL" id="MFD0902373.1"/>
    </source>
</evidence>
<dbReference type="Pfam" id="PF07505">
    <property type="entry name" value="DUF5131"/>
    <property type="match status" value="1"/>
</dbReference>
<proteinExistence type="predicted"/>
<keyword evidence="2" id="KW-1185">Reference proteome</keyword>
<dbReference type="EMBL" id="JBHTJA010000034">
    <property type="protein sequence ID" value="MFD0902373.1"/>
    <property type="molecule type" value="Genomic_DNA"/>
</dbReference>
<sequence length="323" mass="35978">MTSTTKIEWTGATWNPVTGCTKVSPGCDNCYAETFAERWRGTPGHHFEAGFDLTLRPERLEQPLRWRKPRRVFVNSMSDLFHEGVPDEFIAEVFSVMARASQHTFQVLTKRHGRMRSLLNRPSFRDNLAHLAPWPLPNVWLGVSAEDQKRANLRVPALMQTPAAIRFISAEPLLGPINLHHGLTHCPTHDFPGGFCSGPCPDRIAPDWVIVGGESGPGARPMHPDWARTLRDQCTTAGIPFFFKQHGAWVPESMLLHTNGAQAAFLDTDGTFRPLHNGRPVEPPMARGEAITVRLVSKKTAGRELDGRTWDEFPATAVLGGDR</sequence>
<organism evidence="1 2">
    <name type="scientific">Actinomadura sediminis</name>
    <dbReference type="NCBI Taxonomy" id="1038904"/>
    <lineage>
        <taxon>Bacteria</taxon>
        <taxon>Bacillati</taxon>
        <taxon>Actinomycetota</taxon>
        <taxon>Actinomycetes</taxon>
        <taxon>Streptosporangiales</taxon>
        <taxon>Thermomonosporaceae</taxon>
        <taxon>Actinomadura</taxon>
    </lineage>
</organism>
<dbReference type="RefSeq" id="WP_378300084.1">
    <property type="nucleotide sequence ID" value="NZ_JBHTJA010000034.1"/>
</dbReference>